<dbReference type="Pfam" id="PF04616">
    <property type="entry name" value="Glyco_hydro_43"/>
    <property type="match status" value="1"/>
</dbReference>
<evidence type="ECO:0000256" key="8">
    <source>
        <dbReference type="RuleBase" id="RU361187"/>
    </source>
</evidence>
<dbReference type="Proteomes" id="UP000036923">
    <property type="component" value="Unassembled WGS sequence"/>
</dbReference>
<evidence type="ECO:0000256" key="1">
    <source>
        <dbReference type="ARBA" id="ARBA00009865"/>
    </source>
</evidence>
<dbReference type="InterPro" id="IPR023296">
    <property type="entry name" value="Glyco_hydro_beta-prop_sf"/>
</dbReference>
<feature type="chain" id="PRO_5039383936" evidence="10">
    <location>
        <begin position="26"/>
        <end position="372"/>
    </location>
</feature>
<feature type="active site" description="Proton acceptor" evidence="6">
    <location>
        <position position="88"/>
    </location>
</feature>
<protein>
    <submittedName>
        <fullName evidence="11">Xylan 1,4-beta-xylosidase</fullName>
        <ecNumber evidence="11">3.2.1.37</ecNumber>
    </submittedName>
</protein>
<keyword evidence="2" id="KW-0858">Xylan degradation</keyword>
<evidence type="ECO:0000313" key="11">
    <source>
        <dbReference type="EMBL" id="KNY29692.1"/>
    </source>
</evidence>
<evidence type="ECO:0000256" key="10">
    <source>
        <dbReference type="SAM" id="SignalP"/>
    </source>
</evidence>
<feature type="site" description="Important for catalytic activity, responsible for pKa modulation of the active site Glu and correct orientation of both the proton donor and substrate" evidence="7">
    <location>
        <position position="189"/>
    </location>
</feature>
<dbReference type="Gene3D" id="2.115.10.20">
    <property type="entry name" value="Glycosyl hydrolase domain, family 43"/>
    <property type="match status" value="1"/>
</dbReference>
<feature type="signal peptide" evidence="10">
    <location>
        <begin position="1"/>
        <end position="25"/>
    </location>
</feature>
<dbReference type="AlphaFoldDB" id="A0A0L6JWA7"/>
<organism evidence="11 12">
    <name type="scientific">Pseudobacteroides cellulosolvens ATCC 35603 = DSM 2933</name>
    <dbReference type="NCBI Taxonomy" id="398512"/>
    <lineage>
        <taxon>Bacteria</taxon>
        <taxon>Bacillati</taxon>
        <taxon>Bacillota</taxon>
        <taxon>Clostridia</taxon>
        <taxon>Eubacteriales</taxon>
        <taxon>Oscillospiraceae</taxon>
        <taxon>Pseudobacteroides</taxon>
    </lineage>
</organism>
<dbReference type="CDD" id="cd18619">
    <property type="entry name" value="GH43_CoXyl43_like"/>
    <property type="match status" value="1"/>
</dbReference>
<comment type="similarity">
    <text evidence="1 8">Belongs to the glycosyl hydrolase 43 family.</text>
</comment>
<evidence type="ECO:0000313" key="12">
    <source>
        <dbReference type="Proteomes" id="UP000036923"/>
    </source>
</evidence>
<evidence type="ECO:0000256" key="4">
    <source>
        <dbReference type="ARBA" id="ARBA00023277"/>
    </source>
</evidence>
<dbReference type="PANTHER" id="PTHR43772">
    <property type="entry name" value="ENDO-1,4-BETA-XYLANASE"/>
    <property type="match status" value="1"/>
</dbReference>
<reference evidence="12" key="1">
    <citation type="submission" date="2015-07" db="EMBL/GenBank/DDBJ databases">
        <title>Near-Complete Genome Sequence of the Cellulolytic Bacterium Bacteroides (Pseudobacteroides) cellulosolvens ATCC 35603.</title>
        <authorList>
            <person name="Dassa B."/>
            <person name="Utturkar S.M."/>
            <person name="Klingeman D.M."/>
            <person name="Hurt R.A."/>
            <person name="Keller M."/>
            <person name="Xu J."/>
            <person name="Reddy Y.H.K."/>
            <person name="Borovok I."/>
            <person name="Grinberg I.R."/>
            <person name="Lamed R."/>
            <person name="Zhivin O."/>
            <person name="Bayer E.A."/>
            <person name="Brown S.D."/>
        </authorList>
    </citation>
    <scope>NUCLEOTIDE SEQUENCE [LARGE SCALE GENOMIC DNA]</scope>
    <source>
        <strain evidence="12">DSM 2933</strain>
    </source>
</reference>
<evidence type="ECO:0000256" key="7">
    <source>
        <dbReference type="PIRSR" id="PIRSR606710-2"/>
    </source>
</evidence>
<dbReference type="RefSeq" id="WP_081926651.1">
    <property type="nucleotide sequence ID" value="NZ_JQKC01000001.1"/>
</dbReference>
<evidence type="ECO:0000256" key="6">
    <source>
        <dbReference type="PIRSR" id="PIRSR606710-1"/>
    </source>
</evidence>
<dbReference type="EMBL" id="LGTC01000001">
    <property type="protein sequence ID" value="KNY29692.1"/>
    <property type="molecule type" value="Genomic_DNA"/>
</dbReference>
<dbReference type="InterPro" id="IPR052176">
    <property type="entry name" value="Glycosyl_Hydrlase_43_Enz"/>
</dbReference>
<sequence length="372" mass="41920" precursor="true">MSFSKKAVGIILLTSLLTLSFSSCNDNSKAPENTEVTSDADKSSESPEVEKPKAIEPNKPLFTDVFFADPSAHVFNDKLYIYPSHDIDSGIQPNNDGDQYAMEDYHVLSIDDFNSSCVDNGQALHLKDVSWVKRQMWAPDAAYKNNTYYLYFPAKDKKDIFRIGVATSTSPTGPFKPEKNYIQGSFSMDPAVFTDNDNKSYMYFGGLWGGQLEKWKTGKYDSNGAAPQGSEPALGPKVALMNDDMLTFKESPQEVSIVDENGNPILASDEDRRFFEGAWVHKYNDNYYLSYSTGTTHYIVYAMSKNPKGPFTYKGKILNPVKGWTTHHSIVQFKDKWYMFYHDASVSGVDHKRSIMYTELSYNSDGTIKPIN</sequence>
<keyword evidence="3 8" id="KW-0378">Hydrolase</keyword>
<gene>
    <name evidence="11" type="ORF">Bccel_4966</name>
</gene>
<dbReference type="STRING" id="398512.Bccel_4966"/>
<dbReference type="GO" id="GO:0045493">
    <property type="term" value="P:xylan catabolic process"/>
    <property type="evidence" value="ECO:0007669"/>
    <property type="project" value="UniProtKB-KW"/>
</dbReference>
<evidence type="ECO:0000256" key="3">
    <source>
        <dbReference type="ARBA" id="ARBA00022801"/>
    </source>
</evidence>
<feature type="active site" description="Proton donor" evidence="6">
    <location>
        <position position="254"/>
    </location>
</feature>
<keyword evidence="10" id="KW-0732">Signal</keyword>
<dbReference type="SUPFAM" id="SSF75005">
    <property type="entry name" value="Arabinanase/levansucrase/invertase"/>
    <property type="match status" value="1"/>
</dbReference>
<dbReference type="EC" id="3.2.1.37" evidence="11"/>
<feature type="compositionally biased region" description="Polar residues" evidence="9">
    <location>
        <begin position="27"/>
        <end position="37"/>
    </location>
</feature>
<dbReference type="GO" id="GO:0009044">
    <property type="term" value="F:xylan 1,4-beta-xylosidase activity"/>
    <property type="evidence" value="ECO:0007669"/>
    <property type="project" value="UniProtKB-EC"/>
</dbReference>
<dbReference type="PATRIC" id="fig|398512.5.peg.5205"/>
<proteinExistence type="inferred from homology"/>
<dbReference type="PROSITE" id="PS51257">
    <property type="entry name" value="PROKAR_LIPOPROTEIN"/>
    <property type="match status" value="1"/>
</dbReference>
<dbReference type="InterPro" id="IPR006710">
    <property type="entry name" value="Glyco_hydro_43"/>
</dbReference>
<accession>A0A0L6JWA7</accession>
<comment type="caution">
    <text evidence="11">The sequence shown here is derived from an EMBL/GenBank/DDBJ whole genome shotgun (WGS) entry which is preliminary data.</text>
</comment>
<keyword evidence="2" id="KW-0624">Polysaccharide degradation</keyword>
<evidence type="ECO:0000256" key="5">
    <source>
        <dbReference type="ARBA" id="ARBA00023295"/>
    </source>
</evidence>
<dbReference type="PANTHER" id="PTHR43772:SF2">
    <property type="entry name" value="PUTATIVE (AFU_ORTHOLOGUE AFUA_2G04480)-RELATED"/>
    <property type="match status" value="1"/>
</dbReference>
<feature type="region of interest" description="Disordered" evidence="9">
    <location>
        <begin position="27"/>
        <end position="54"/>
    </location>
</feature>
<evidence type="ECO:0000256" key="9">
    <source>
        <dbReference type="SAM" id="MobiDB-lite"/>
    </source>
</evidence>
<feature type="compositionally biased region" description="Basic and acidic residues" evidence="9">
    <location>
        <begin position="39"/>
        <end position="54"/>
    </location>
</feature>
<keyword evidence="12" id="KW-1185">Reference proteome</keyword>
<keyword evidence="5 8" id="KW-0326">Glycosidase</keyword>
<name>A0A0L6JWA7_9FIRM</name>
<dbReference type="OrthoDB" id="9801455at2"/>
<keyword evidence="4" id="KW-0119">Carbohydrate metabolism</keyword>
<evidence type="ECO:0000256" key="2">
    <source>
        <dbReference type="ARBA" id="ARBA00022651"/>
    </source>
</evidence>
<dbReference type="eggNOG" id="COG3507">
    <property type="taxonomic scope" value="Bacteria"/>
</dbReference>